<proteinExistence type="predicted"/>
<accession>A0A9D3Z425</accession>
<sequence length="159" mass="18543">MHVTGRVYCRNVGRPPRRKRSYQVKQEEKGKRRKERDKTQNKSNGMTLTEEIPCRNCETVYIGETGRKLGTRMTEHKKEAKNSPQVFTRSGRRESGTTEHSSAVTNHIARHNHVIDWDWVKVIDRENNTALRKLRESVAIANERRVMNRDEGGYQLSPI</sequence>
<evidence type="ECO:0000256" key="1">
    <source>
        <dbReference type="SAM" id="MobiDB-lite"/>
    </source>
</evidence>
<keyword evidence="3" id="KW-1185">Reference proteome</keyword>
<evidence type="ECO:0000313" key="3">
    <source>
        <dbReference type="Proteomes" id="UP000828390"/>
    </source>
</evidence>
<reference evidence="2" key="2">
    <citation type="submission" date="2020-11" db="EMBL/GenBank/DDBJ databases">
        <authorList>
            <person name="McCartney M.A."/>
            <person name="Auch B."/>
            <person name="Kono T."/>
            <person name="Mallez S."/>
            <person name="Becker A."/>
            <person name="Gohl D.M."/>
            <person name="Silverstein K.A.T."/>
            <person name="Koren S."/>
            <person name="Bechman K.B."/>
            <person name="Herman A."/>
            <person name="Abrahante J.E."/>
            <person name="Garbe J."/>
        </authorList>
    </citation>
    <scope>NUCLEOTIDE SEQUENCE</scope>
    <source>
        <strain evidence="2">Duluth1</strain>
        <tissue evidence="2">Whole animal</tissue>
    </source>
</reference>
<protein>
    <recommendedName>
        <fullName evidence="4">GIY-YIG domain-containing protein</fullName>
    </recommendedName>
</protein>
<gene>
    <name evidence="2" type="ORF">DPMN_072488</name>
</gene>
<dbReference type="Proteomes" id="UP000828390">
    <property type="component" value="Unassembled WGS sequence"/>
</dbReference>
<feature type="compositionally biased region" description="Basic and acidic residues" evidence="1">
    <location>
        <begin position="25"/>
        <end position="40"/>
    </location>
</feature>
<dbReference type="AlphaFoldDB" id="A0A9D3Z425"/>
<evidence type="ECO:0000313" key="2">
    <source>
        <dbReference type="EMBL" id="KAH3712733.1"/>
    </source>
</evidence>
<feature type="region of interest" description="Disordered" evidence="1">
    <location>
        <begin position="1"/>
        <end position="47"/>
    </location>
</feature>
<feature type="region of interest" description="Disordered" evidence="1">
    <location>
        <begin position="71"/>
        <end position="102"/>
    </location>
</feature>
<reference evidence="2" key="1">
    <citation type="journal article" date="2019" name="bioRxiv">
        <title>The Genome of the Zebra Mussel, Dreissena polymorpha: A Resource for Invasive Species Research.</title>
        <authorList>
            <person name="McCartney M.A."/>
            <person name="Auch B."/>
            <person name="Kono T."/>
            <person name="Mallez S."/>
            <person name="Zhang Y."/>
            <person name="Obille A."/>
            <person name="Becker A."/>
            <person name="Abrahante J.E."/>
            <person name="Garbe J."/>
            <person name="Badalamenti J.P."/>
            <person name="Herman A."/>
            <person name="Mangelson H."/>
            <person name="Liachko I."/>
            <person name="Sullivan S."/>
            <person name="Sone E.D."/>
            <person name="Koren S."/>
            <person name="Silverstein K.A.T."/>
            <person name="Beckman K.B."/>
            <person name="Gohl D.M."/>
        </authorList>
    </citation>
    <scope>NUCLEOTIDE SEQUENCE</scope>
    <source>
        <strain evidence="2">Duluth1</strain>
        <tissue evidence="2">Whole animal</tissue>
    </source>
</reference>
<comment type="caution">
    <text evidence="2">The sequence shown here is derived from an EMBL/GenBank/DDBJ whole genome shotgun (WGS) entry which is preliminary data.</text>
</comment>
<name>A0A9D3Z425_DREPO</name>
<dbReference type="EMBL" id="JAIWYP010000014">
    <property type="protein sequence ID" value="KAH3712733.1"/>
    <property type="molecule type" value="Genomic_DNA"/>
</dbReference>
<organism evidence="2 3">
    <name type="scientific">Dreissena polymorpha</name>
    <name type="common">Zebra mussel</name>
    <name type="synonym">Mytilus polymorpha</name>
    <dbReference type="NCBI Taxonomy" id="45954"/>
    <lineage>
        <taxon>Eukaryota</taxon>
        <taxon>Metazoa</taxon>
        <taxon>Spiralia</taxon>
        <taxon>Lophotrochozoa</taxon>
        <taxon>Mollusca</taxon>
        <taxon>Bivalvia</taxon>
        <taxon>Autobranchia</taxon>
        <taxon>Heteroconchia</taxon>
        <taxon>Euheterodonta</taxon>
        <taxon>Imparidentia</taxon>
        <taxon>Neoheterodontei</taxon>
        <taxon>Myida</taxon>
        <taxon>Dreissenoidea</taxon>
        <taxon>Dreissenidae</taxon>
        <taxon>Dreissena</taxon>
    </lineage>
</organism>
<evidence type="ECO:0008006" key="4">
    <source>
        <dbReference type="Google" id="ProtNLM"/>
    </source>
</evidence>